<evidence type="ECO:0000313" key="3">
    <source>
        <dbReference type="Proteomes" id="UP000076871"/>
    </source>
</evidence>
<sequence length="95" mass="10126">MCAKENRAASDPCAHARCMNCCGLHHADSDQCPKRTAFRNTGPALTSSLERPVLPAAGDSDYDFNFPPPPPVRSPPSPQGMPALNTGSTCRRSNT</sequence>
<feature type="compositionally biased region" description="Pro residues" evidence="1">
    <location>
        <begin position="66"/>
        <end position="79"/>
    </location>
</feature>
<feature type="region of interest" description="Disordered" evidence="1">
    <location>
        <begin position="40"/>
        <end position="95"/>
    </location>
</feature>
<evidence type="ECO:0000256" key="1">
    <source>
        <dbReference type="SAM" id="MobiDB-lite"/>
    </source>
</evidence>
<dbReference type="AlphaFoldDB" id="A0A165DNN4"/>
<feature type="compositionally biased region" description="Polar residues" evidence="1">
    <location>
        <begin position="85"/>
        <end position="95"/>
    </location>
</feature>
<dbReference type="EMBL" id="KV427631">
    <property type="protein sequence ID" value="KZT05282.1"/>
    <property type="molecule type" value="Genomic_DNA"/>
</dbReference>
<dbReference type="RefSeq" id="XP_040763022.1">
    <property type="nucleotide sequence ID" value="XM_040909181.1"/>
</dbReference>
<dbReference type="GeneID" id="63826210"/>
<gene>
    <name evidence="2" type="ORF">LAESUDRAFT_727231</name>
</gene>
<reference evidence="2 3" key="1">
    <citation type="journal article" date="2016" name="Mol. Biol. Evol.">
        <title>Comparative Genomics of Early-Diverging Mushroom-Forming Fungi Provides Insights into the Origins of Lignocellulose Decay Capabilities.</title>
        <authorList>
            <person name="Nagy L.G."/>
            <person name="Riley R."/>
            <person name="Tritt A."/>
            <person name="Adam C."/>
            <person name="Daum C."/>
            <person name="Floudas D."/>
            <person name="Sun H."/>
            <person name="Yadav J.S."/>
            <person name="Pangilinan J."/>
            <person name="Larsson K.H."/>
            <person name="Matsuura K."/>
            <person name="Barry K."/>
            <person name="Labutti K."/>
            <person name="Kuo R."/>
            <person name="Ohm R.A."/>
            <person name="Bhattacharya S.S."/>
            <person name="Shirouzu T."/>
            <person name="Yoshinaga Y."/>
            <person name="Martin F.M."/>
            <person name="Grigoriev I.V."/>
            <person name="Hibbett D.S."/>
        </authorList>
    </citation>
    <scope>NUCLEOTIDE SEQUENCE [LARGE SCALE GENOMIC DNA]</scope>
    <source>
        <strain evidence="2 3">93-53</strain>
    </source>
</reference>
<keyword evidence="3" id="KW-1185">Reference proteome</keyword>
<protein>
    <submittedName>
        <fullName evidence="2">Uncharacterized protein</fullName>
    </submittedName>
</protein>
<proteinExistence type="predicted"/>
<evidence type="ECO:0000313" key="2">
    <source>
        <dbReference type="EMBL" id="KZT05282.1"/>
    </source>
</evidence>
<dbReference type="Proteomes" id="UP000076871">
    <property type="component" value="Unassembled WGS sequence"/>
</dbReference>
<name>A0A165DNN4_9APHY</name>
<accession>A0A165DNN4</accession>
<dbReference type="InParanoid" id="A0A165DNN4"/>
<organism evidence="2 3">
    <name type="scientific">Laetiporus sulphureus 93-53</name>
    <dbReference type="NCBI Taxonomy" id="1314785"/>
    <lineage>
        <taxon>Eukaryota</taxon>
        <taxon>Fungi</taxon>
        <taxon>Dikarya</taxon>
        <taxon>Basidiomycota</taxon>
        <taxon>Agaricomycotina</taxon>
        <taxon>Agaricomycetes</taxon>
        <taxon>Polyporales</taxon>
        <taxon>Laetiporus</taxon>
    </lineage>
</organism>